<evidence type="ECO:0000256" key="3">
    <source>
        <dbReference type="ARBA" id="ARBA00023054"/>
    </source>
</evidence>
<dbReference type="AlphaFoldDB" id="E2AK35"/>
<evidence type="ECO:0000259" key="10">
    <source>
        <dbReference type="PROSITE" id="PS51399"/>
    </source>
</evidence>
<evidence type="ECO:0000256" key="9">
    <source>
        <dbReference type="ARBA" id="ARBA00081109"/>
    </source>
</evidence>
<dbReference type="PANTHER" id="PTHR23333">
    <property type="entry name" value="UBX DOMAIN CONTAINING PROTEIN"/>
    <property type="match status" value="1"/>
</dbReference>
<dbReference type="Pfam" id="PF08059">
    <property type="entry name" value="SEP"/>
    <property type="match status" value="1"/>
</dbReference>
<dbReference type="Proteomes" id="UP000000311">
    <property type="component" value="Unassembled WGS sequence"/>
</dbReference>
<gene>
    <name evidence="11" type="ORF">EAG_13899</name>
</gene>
<feature type="non-terminal residue" evidence="11">
    <location>
        <position position="60"/>
    </location>
</feature>
<keyword evidence="3" id="KW-0175">Coiled coil</keyword>
<dbReference type="InterPro" id="IPR012989">
    <property type="entry name" value="SEP_domain"/>
</dbReference>
<keyword evidence="4" id="KW-0206">Cytoskeleton</keyword>
<dbReference type="EMBL" id="GL440138">
    <property type="protein sequence ID" value="EFN66208.1"/>
    <property type="molecule type" value="Genomic_DNA"/>
</dbReference>
<dbReference type="STRING" id="104421.E2AK35"/>
<keyword evidence="2" id="KW-0963">Cytoplasm</keyword>
<feature type="domain" description="SEP" evidence="10">
    <location>
        <begin position="4"/>
        <end position="60"/>
    </location>
</feature>
<dbReference type="FunFam" id="3.30.420.210:FF:000003">
    <property type="entry name" value="UBX domain protein 11"/>
    <property type="match status" value="1"/>
</dbReference>
<dbReference type="PANTHER" id="PTHR23333:SF4">
    <property type="entry name" value="UBX DOMAIN-CONTAINING PROTEIN 11"/>
    <property type="match status" value="1"/>
</dbReference>
<evidence type="ECO:0000256" key="8">
    <source>
        <dbReference type="ARBA" id="ARBA00075811"/>
    </source>
</evidence>
<accession>E2AK35</accession>
<dbReference type="PROSITE" id="PS51399">
    <property type="entry name" value="SEP"/>
    <property type="match status" value="1"/>
</dbReference>
<organism evidence="12">
    <name type="scientific">Camponotus floridanus</name>
    <name type="common">Florida carpenter ant</name>
    <dbReference type="NCBI Taxonomy" id="104421"/>
    <lineage>
        <taxon>Eukaryota</taxon>
        <taxon>Metazoa</taxon>
        <taxon>Ecdysozoa</taxon>
        <taxon>Arthropoda</taxon>
        <taxon>Hexapoda</taxon>
        <taxon>Insecta</taxon>
        <taxon>Pterygota</taxon>
        <taxon>Neoptera</taxon>
        <taxon>Endopterygota</taxon>
        <taxon>Hymenoptera</taxon>
        <taxon>Apocrita</taxon>
        <taxon>Aculeata</taxon>
        <taxon>Formicoidea</taxon>
        <taxon>Formicidae</taxon>
        <taxon>Formicinae</taxon>
        <taxon>Camponotus</taxon>
    </lineage>
</organism>
<name>E2AK35_CAMFO</name>
<reference evidence="11 12" key="1">
    <citation type="journal article" date="2010" name="Science">
        <title>Genomic comparison of the ants Camponotus floridanus and Harpegnathos saltator.</title>
        <authorList>
            <person name="Bonasio R."/>
            <person name="Zhang G."/>
            <person name="Ye C."/>
            <person name="Mutti N.S."/>
            <person name="Fang X."/>
            <person name="Qin N."/>
            <person name="Donahue G."/>
            <person name="Yang P."/>
            <person name="Li Q."/>
            <person name="Li C."/>
            <person name="Zhang P."/>
            <person name="Huang Z."/>
            <person name="Berger S.L."/>
            <person name="Reinberg D."/>
            <person name="Wang J."/>
            <person name="Liebig J."/>
        </authorList>
    </citation>
    <scope>NUCLEOTIDE SEQUENCE [LARGE SCALE GENOMIC DNA]</scope>
    <source>
        <strain evidence="12">C129</strain>
    </source>
</reference>
<dbReference type="InterPro" id="IPR036241">
    <property type="entry name" value="NSFL1C_SEP_dom_sf"/>
</dbReference>
<evidence type="ECO:0000256" key="4">
    <source>
        <dbReference type="ARBA" id="ARBA00023212"/>
    </source>
</evidence>
<dbReference type="OrthoDB" id="25887at2759"/>
<evidence type="ECO:0000256" key="1">
    <source>
        <dbReference type="ARBA" id="ARBA00004245"/>
    </source>
</evidence>
<evidence type="ECO:0000313" key="12">
    <source>
        <dbReference type="Proteomes" id="UP000000311"/>
    </source>
</evidence>
<evidence type="ECO:0000256" key="5">
    <source>
        <dbReference type="ARBA" id="ARBA00059434"/>
    </source>
</evidence>
<comment type="subcellular location">
    <subcellularLocation>
        <location evidence="1">Cytoplasm</location>
        <location evidence="1">Cytoskeleton</location>
    </subcellularLocation>
</comment>
<dbReference type="Gene3D" id="3.30.420.210">
    <property type="entry name" value="SEP domain"/>
    <property type="match status" value="1"/>
</dbReference>
<evidence type="ECO:0000256" key="6">
    <source>
        <dbReference type="ARBA" id="ARBA00062345"/>
    </source>
</evidence>
<keyword evidence="12" id="KW-1185">Reference proteome</keyword>
<proteinExistence type="predicted"/>
<protein>
    <recommendedName>
        <fullName evidence="7">UBX domain-containing protein 11</fullName>
    </recommendedName>
    <alternativeName>
        <fullName evidence="9">Socius</fullName>
    </alternativeName>
    <alternativeName>
        <fullName evidence="8">UBX domain-containing protein 5</fullName>
    </alternativeName>
</protein>
<dbReference type="GO" id="GO:0043161">
    <property type="term" value="P:proteasome-mediated ubiquitin-dependent protein catabolic process"/>
    <property type="evidence" value="ECO:0007669"/>
    <property type="project" value="TreeGrafter"/>
</dbReference>
<feature type="non-terminal residue" evidence="11">
    <location>
        <position position="1"/>
    </location>
</feature>
<sequence>LKTLSCITLKFYKNGMVVKEEPLRSYDDPTAGSFIRDILDGYFPSELQQEYPDGVPFIVN</sequence>
<evidence type="ECO:0000313" key="11">
    <source>
        <dbReference type="EMBL" id="EFN66208.1"/>
    </source>
</evidence>
<dbReference type="GO" id="GO:0043130">
    <property type="term" value="F:ubiquitin binding"/>
    <property type="evidence" value="ECO:0007669"/>
    <property type="project" value="TreeGrafter"/>
</dbReference>
<evidence type="ECO:0000256" key="2">
    <source>
        <dbReference type="ARBA" id="ARBA00022490"/>
    </source>
</evidence>
<dbReference type="GO" id="GO:0005856">
    <property type="term" value="C:cytoskeleton"/>
    <property type="evidence" value="ECO:0007669"/>
    <property type="project" value="UniProtKB-SubCell"/>
</dbReference>
<comment type="function">
    <text evidence="5">May be involved in the reorganization of actin cytoskeleton mediated by RND1, RND2 and RND3. Promotes RHOA activation mediated by GNA12 and GNA13.</text>
</comment>
<evidence type="ECO:0000256" key="7">
    <source>
        <dbReference type="ARBA" id="ARBA00073759"/>
    </source>
</evidence>
<dbReference type="SUPFAM" id="SSF102848">
    <property type="entry name" value="NSFL1 (p97 ATPase) cofactor p47, SEP domain"/>
    <property type="match status" value="1"/>
</dbReference>
<comment type="subunit">
    <text evidence="6">Interacts with GNA12, GNA13, RND1, RND2 and RND3.</text>
</comment>
<dbReference type="InParanoid" id="E2AK35"/>